<dbReference type="Gene3D" id="1.10.10.10">
    <property type="entry name" value="Winged helix-like DNA-binding domain superfamily/Winged helix DNA-binding domain"/>
    <property type="match status" value="1"/>
</dbReference>
<evidence type="ECO:0000256" key="4">
    <source>
        <dbReference type="SAM" id="MobiDB-lite"/>
    </source>
</evidence>
<proteinExistence type="inferred from homology"/>
<keyword evidence="3" id="KW-0234">DNA repair</keyword>
<evidence type="ECO:0000256" key="1">
    <source>
        <dbReference type="ARBA" id="ARBA00022801"/>
    </source>
</evidence>
<feature type="domain" description="UBA" evidence="5">
    <location>
        <begin position="316"/>
        <end position="356"/>
    </location>
</feature>
<evidence type="ECO:0000256" key="3">
    <source>
        <dbReference type="RuleBase" id="RU369042"/>
    </source>
</evidence>
<dbReference type="GO" id="GO:0000727">
    <property type="term" value="P:double-strand break repair via break-induced replication"/>
    <property type="evidence" value="ECO:0000318"/>
    <property type="project" value="GO_Central"/>
</dbReference>
<dbReference type="Proteomes" id="UP000054558">
    <property type="component" value="Unassembled WGS sequence"/>
</dbReference>
<keyword evidence="9" id="KW-1185">Reference proteome</keyword>
<dbReference type="InterPro" id="IPR033309">
    <property type="entry name" value="Mus81"/>
</dbReference>
<feature type="compositionally biased region" description="Basic and acidic residues" evidence="4">
    <location>
        <begin position="563"/>
        <end position="574"/>
    </location>
</feature>
<dbReference type="GO" id="GO:0008821">
    <property type="term" value="F:crossover junction DNA endonuclease activity"/>
    <property type="evidence" value="ECO:0007669"/>
    <property type="project" value="UniProtKB-UniRule"/>
</dbReference>
<dbReference type="Gene3D" id="1.10.8.10">
    <property type="entry name" value="DNA helicase RuvA subunit, C-terminal domain"/>
    <property type="match status" value="1"/>
</dbReference>
<dbReference type="InterPro" id="IPR036388">
    <property type="entry name" value="WH-like_DNA-bd_sf"/>
</dbReference>
<evidence type="ECO:0000259" key="7">
    <source>
        <dbReference type="PROSITE" id="PS50966"/>
    </source>
</evidence>
<feature type="domain" description="SWIM-type" evidence="7">
    <location>
        <begin position="374"/>
        <end position="405"/>
    </location>
</feature>
<comment type="function">
    <text evidence="3">Interacts with EME1 to form a DNA structure-specific endonuclease with substrate preference for branched DNA structures with a 5'-end at the branch nick. Typical substrates include 3'-flap structures, D-loops, replication forks and nicked Holliday junctions. May be required in mitosis for the processing of stalled or collapsed replication fork intermediates. May be required in meiosis for the repair of meiosis-specific double strand breaks subsequent to single-end invasion (SEI).</text>
</comment>
<feature type="region of interest" description="Disordered" evidence="4">
    <location>
        <begin position="979"/>
        <end position="998"/>
    </location>
</feature>
<dbReference type="Gene3D" id="3.40.50.10130">
    <property type="match status" value="1"/>
</dbReference>
<dbReference type="PANTHER" id="PTHR13451:SF0">
    <property type="entry name" value="CROSSOVER JUNCTION ENDONUCLEASE MUS81"/>
    <property type="match status" value="1"/>
</dbReference>
<reference evidence="8 9" key="1">
    <citation type="journal article" date="2014" name="Nat. Commun.">
        <title>Klebsormidium flaccidum genome reveals primary factors for plant terrestrial adaptation.</title>
        <authorList>
            <person name="Hori K."/>
            <person name="Maruyama F."/>
            <person name="Fujisawa T."/>
            <person name="Togashi T."/>
            <person name="Yamamoto N."/>
            <person name="Seo M."/>
            <person name="Sato S."/>
            <person name="Yamada T."/>
            <person name="Mori H."/>
            <person name="Tajima N."/>
            <person name="Moriyama T."/>
            <person name="Ikeuchi M."/>
            <person name="Watanabe M."/>
            <person name="Wada H."/>
            <person name="Kobayashi K."/>
            <person name="Saito M."/>
            <person name="Masuda T."/>
            <person name="Sasaki-Sekimoto Y."/>
            <person name="Mashiguchi K."/>
            <person name="Awai K."/>
            <person name="Shimojima M."/>
            <person name="Masuda S."/>
            <person name="Iwai M."/>
            <person name="Nobusawa T."/>
            <person name="Narise T."/>
            <person name="Kondo S."/>
            <person name="Saito H."/>
            <person name="Sato R."/>
            <person name="Murakawa M."/>
            <person name="Ihara Y."/>
            <person name="Oshima-Yamada Y."/>
            <person name="Ohtaka K."/>
            <person name="Satoh M."/>
            <person name="Sonobe K."/>
            <person name="Ishii M."/>
            <person name="Ohtani R."/>
            <person name="Kanamori-Sato M."/>
            <person name="Honoki R."/>
            <person name="Miyazaki D."/>
            <person name="Mochizuki H."/>
            <person name="Umetsu J."/>
            <person name="Higashi K."/>
            <person name="Shibata D."/>
            <person name="Kamiya Y."/>
            <person name="Sato N."/>
            <person name="Nakamura Y."/>
            <person name="Tabata S."/>
            <person name="Ida S."/>
            <person name="Kurokawa K."/>
            <person name="Ohta H."/>
        </authorList>
    </citation>
    <scope>NUCLEOTIDE SEQUENCE [LARGE SCALE GENOMIC DNA]</scope>
    <source>
        <strain evidence="8 9">NIES-2285</strain>
    </source>
</reference>
<evidence type="ECO:0000313" key="9">
    <source>
        <dbReference type="Proteomes" id="UP000054558"/>
    </source>
</evidence>
<keyword evidence="3" id="KW-0233">DNA recombination</keyword>
<feature type="domain" description="B box-type" evidence="6">
    <location>
        <begin position="1003"/>
        <end position="1049"/>
    </location>
</feature>
<dbReference type="EC" id="3.1.22.-" evidence="3"/>
<dbReference type="Pfam" id="PF00627">
    <property type="entry name" value="UBA"/>
    <property type="match status" value="1"/>
</dbReference>
<keyword evidence="3" id="KW-0539">Nucleus</keyword>
<evidence type="ECO:0000313" key="8">
    <source>
        <dbReference type="EMBL" id="GAQ82698.1"/>
    </source>
</evidence>
<keyword evidence="1 3" id="KW-0378">Hydrolase</keyword>
<feature type="region of interest" description="Disordered" evidence="4">
    <location>
        <begin position="543"/>
        <end position="574"/>
    </location>
</feature>
<evidence type="ECO:0000259" key="5">
    <source>
        <dbReference type="PROSITE" id="PS50030"/>
    </source>
</evidence>
<keyword evidence="3" id="KW-0540">Nuclease</keyword>
<dbReference type="STRING" id="105231.A0A1Y1I3L5"/>
<dbReference type="InterPro" id="IPR009060">
    <property type="entry name" value="UBA-like_sf"/>
</dbReference>
<comment type="similarity">
    <text evidence="3">Belongs to the XPF family.</text>
</comment>
<dbReference type="InterPro" id="IPR007527">
    <property type="entry name" value="Znf_SWIM"/>
</dbReference>
<dbReference type="GO" id="GO:0031573">
    <property type="term" value="P:mitotic intra-S DNA damage checkpoint signaling"/>
    <property type="evidence" value="ECO:0000318"/>
    <property type="project" value="GO_Central"/>
</dbReference>
<dbReference type="GO" id="GO:0006308">
    <property type="term" value="P:DNA catabolic process"/>
    <property type="evidence" value="ECO:0007669"/>
    <property type="project" value="UniProtKB-UniRule"/>
</dbReference>
<accession>A0A1Y1I3L5</accession>
<comment type="subcellular location">
    <subcellularLocation>
        <location evidence="3">Nucleus</location>
    </subcellularLocation>
</comment>
<dbReference type="SMART" id="SM00891">
    <property type="entry name" value="ERCC4"/>
    <property type="match status" value="1"/>
</dbReference>
<feature type="region of interest" description="Disordered" evidence="4">
    <location>
        <begin position="507"/>
        <end position="529"/>
    </location>
</feature>
<comment type="subunit">
    <text evidence="3">Interacts with EME1.</text>
</comment>
<dbReference type="Pfam" id="PF02732">
    <property type="entry name" value="ERCC4"/>
    <property type="match status" value="1"/>
</dbReference>
<dbReference type="CDD" id="cd19757">
    <property type="entry name" value="Bbox1"/>
    <property type="match status" value="2"/>
</dbReference>
<feature type="compositionally biased region" description="Basic and acidic residues" evidence="4">
    <location>
        <begin position="648"/>
        <end position="669"/>
    </location>
</feature>
<dbReference type="InterPro" id="IPR011335">
    <property type="entry name" value="Restrct_endonuc-II-like"/>
</dbReference>
<dbReference type="Pfam" id="PF21136">
    <property type="entry name" value="WHD_MUS81"/>
    <property type="match status" value="1"/>
</dbReference>
<keyword evidence="2" id="KW-0863">Zinc-finger</keyword>
<dbReference type="SUPFAM" id="SSF52980">
    <property type="entry name" value="Restriction endonuclease-like"/>
    <property type="match status" value="1"/>
</dbReference>
<dbReference type="InterPro" id="IPR015940">
    <property type="entry name" value="UBA"/>
</dbReference>
<dbReference type="InterPro" id="IPR006166">
    <property type="entry name" value="ERCC4_domain"/>
</dbReference>
<dbReference type="PROSITE" id="PS50966">
    <property type="entry name" value="ZF_SWIM"/>
    <property type="match status" value="1"/>
</dbReference>
<feature type="region of interest" description="Disordered" evidence="4">
    <location>
        <begin position="632"/>
        <end position="682"/>
    </location>
</feature>
<dbReference type="GO" id="GO:0008270">
    <property type="term" value="F:zinc ion binding"/>
    <property type="evidence" value="ECO:0007669"/>
    <property type="project" value="UniProtKB-KW"/>
</dbReference>
<keyword evidence="3" id="KW-0255">Endonuclease</keyword>
<organism evidence="8 9">
    <name type="scientific">Klebsormidium nitens</name>
    <name type="common">Green alga</name>
    <name type="synonym">Ulothrix nitens</name>
    <dbReference type="NCBI Taxonomy" id="105231"/>
    <lineage>
        <taxon>Eukaryota</taxon>
        <taxon>Viridiplantae</taxon>
        <taxon>Streptophyta</taxon>
        <taxon>Klebsormidiophyceae</taxon>
        <taxon>Klebsormidiales</taxon>
        <taxon>Klebsormidiaceae</taxon>
        <taxon>Klebsormidium</taxon>
    </lineage>
</organism>
<dbReference type="PROSITE" id="PS50030">
    <property type="entry name" value="UBA"/>
    <property type="match status" value="1"/>
</dbReference>
<dbReference type="SMART" id="SM00165">
    <property type="entry name" value="UBA"/>
    <property type="match status" value="1"/>
</dbReference>
<evidence type="ECO:0000259" key="6">
    <source>
        <dbReference type="PROSITE" id="PS50119"/>
    </source>
</evidence>
<feature type="compositionally biased region" description="Basic and acidic residues" evidence="4">
    <location>
        <begin position="544"/>
        <end position="555"/>
    </location>
</feature>
<feature type="compositionally biased region" description="Low complexity" evidence="4">
    <location>
        <begin position="632"/>
        <end position="647"/>
    </location>
</feature>
<dbReference type="EMBL" id="DF237069">
    <property type="protein sequence ID" value="GAQ82698.1"/>
    <property type="molecule type" value="Genomic_DNA"/>
</dbReference>
<dbReference type="Pfam" id="PF04434">
    <property type="entry name" value="SWIM"/>
    <property type="match status" value="1"/>
</dbReference>
<gene>
    <name evidence="8" type="ORF">KFL_001200220</name>
</gene>
<feature type="compositionally biased region" description="Basic and acidic residues" evidence="4">
    <location>
        <begin position="411"/>
        <end position="421"/>
    </location>
</feature>
<feature type="region of interest" description="Disordered" evidence="4">
    <location>
        <begin position="411"/>
        <end position="460"/>
    </location>
</feature>
<dbReference type="GO" id="GO:0048257">
    <property type="term" value="F:3'-flap endonuclease activity"/>
    <property type="evidence" value="ECO:0000318"/>
    <property type="project" value="GO_Central"/>
</dbReference>
<dbReference type="InterPro" id="IPR047417">
    <property type="entry name" value="WHD_MUS81"/>
</dbReference>
<dbReference type="GO" id="GO:0003677">
    <property type="term" value="F:DNA binding"/>
    <property type="evidence" value="ECO:0007669"/>
    <property type="project" value="UniProtKB-UniRule"/>
</dbReference>
<dbReference type="Pfam" id="PF00643">
    <property type="entry name" value="zf-B_box"/>
    <property type="match status" value="1"/>
</dbReference>
<keyword evidence="2" id="KW-0862">Zinc</keyword>
<dbReference type="Gene3D" id="1.10.150.110">
    <property type="entry name" value="DNA polymerase beta, N-terminal domain-like"/>
    <property type="match status" value="1"/>
</dbReference>
<name>A0A1Y1I3L5_KLENI</name>
<comment type="cofactor">
    <cofactor evidence="3">
        <name>Mg(2+)</name>
        <dbReference type="ChEBI" id="CHEBI:18420"/>
    </cofactor>
</comment>
<dbReference type="PANTHER" id="PTHR13451">
    <property type="entry name" value="CLASS II CROSSOVER JUNCTION ENDONUCLEASE MUS81"/>
    <property type="match status" value="1"/>
</dbReference>
<dbReference type="InterPro" id="IPR027421">
    <property type="entry name" value="DNA_pol_lamdba_lyase_dom_sf"/>
</dbReference>
<dbReference type="OrthoDB" id="5963188at2759"/>
<dbReference type="InterPro" id="IPR000315">
    <property type="entry name" value="Znf_B-box"/>
</dbReference>
<dbReference type="SMART" id="SM00336">
    <property type="entry name" value="BBOX"/>
    <property type="match status" value="2"/>
</dbReference>
<dbReference type="SUPFAM" id="SSF47802">
    <property type="entry name" value="DNA polymerase beta, N-terminal domain-like"/>
    <property type="match status" value="1"/>
</dbReference>
<keyword evidence="3" id="KW-0479">Metal-binding</keyword>
<dbReference type="SUPFAM" id="SSF46934">
    <property type="entry name" value="UBA-like"/>
    <property type="match status" value="1"/>
</dbReference>
<evidence type="ECO:0000256" key="2">
    <source>
        <dbReference type="PROSITE-ProRule" id="PRU00024"/>
    </source>
</evidence>
<keyword evidence="3" id="KW-0227">DNA damage</keyword>
<dbReference type="GO" id="GO:0005634">
    <property type="term" value="C:nucleus"/>
    <property type="evidence" value="ECO:0000318"/>
    <property type="project" value="GO_Central"/>
</dbReference>
<dbReference type="GO" id="GO:0048476">
    <property type="term" value="C:Holliday junction resolvase complex"/>
    <property type="evidence" value="ECO:0000318"/>
    <property type="project" value="GO_Central"/>
</dbReference>
<dbReference type="GO" id="GO:0000712">
    <property type="term" value="P:resolution of meiotic recombination intermediates"/>
    <property type="evidence" value="ECO:0000318"/>
    <property type="project" value="GO_Central"/>
</dbReference>
<feature type="domain" description="B box-type" evidence="6">
    <location>
        <begin position="1055"/>
        <end position="1096"/>
    </location>
</feature>
<dbReference type="PROSITE" id="PS50119">
    <property type="entry name" value="ZF_BBOX"/>
    <property type="match status" value="2"/>
</dbReference>
<sequence>MAPAPRDERLIRALQARAALASAQNNIRKSASYQKAVEKLTAHRRPITSAMEIGMVKGIGVQIKKLLEKVYNGDVEEIPPEAEEAMEYGDLPIPQGFAYIPGPNTGARAILIAMFGETKRPGYPGFLMKDQIQAAATATGISNTSMYPQPNVGRFYSGWDGIRTLEENGLVLRTKHGMGVKEQFRLTDQGRQLAYFLEGELGLQQGGRQDGGVALPQDFSPAHRRLSGHCQGRQAGEGGFPEVMIGRGREIEMGSNLQQVEEVEAATGEGFRLYKAVCKSSSAVRKKYAVQLHVRVTLARDAEVEQAEALGRVFAGRRPELVARLKEMGFSEDRVLAALAATGADEAAAVQMLVDGASMQRDESGTAAPGGVTQMVVVRSECACPEGRSSHGKCKHAAALFLRVDAHLRSGAELDRPEPGKKKTPRKKRENGDGGLQAKTAPKRRKSGGGAEAPLPREEDRSLGAIAAQLAKSVGSPITPPKHKDVARTPVGASPREMAAQAAFERAAMQASLRKDSPTRAPPVEKGTGQRNVDFVDLEGGLGRAHERHESDQGVRRAVSANKESRSETWKGKEAARDALHGSMLNLGRATPGKGKAVAFVDLDSDCDDPPGQRDADSEEDAALLSVDWKSPRASWGSGWSSAATPASDHREKSGGRRGEEAGRGRSLDLDWLTGDNAPDPAELDRLVDTVTATAEPGSAPSASGRKQGGEVGGVRRVTVVVDETERQTNSNPNSVYLELHRQHEALHAVAGVALAAEKHKLETGDYLWLAETDEGSFVLDTVIERKTMSDLVTRSVTNAHLKQIQKMRASGLPHVCLLLEGEFRTARKFVAVAGQDCRGDVDSAEAVWQLMAELLIGTAKGMDVPQGVPIGSGYGPPPPVRVLQTKDVKGTCKLLTHISAALAARVGGGLEGGEAASAAASRQISLEDFNKEARQRRTKMNKLLKEAEGRAIESRVGDDGLEDPGERRGFADEVQRLSADPDAGVGPSAAQARSGVADASAQGGQPCDECEAQRAALECAECEQALCSDCCASLHSGGARRAHRLTSLPPPWQCEECEGASAAVSCGECEQALCASCSAKIHSKGARARHAVAPLSLAPMQPTSRVSTPPDTHDSVERSGRALMVASSSVYASLRTVDLGPRVALEQTRGERDRGPVEESLYLGLADPGGAAGRAGEREAFWVVLVKGDAFLRGMIQSQVAVSGASSATCPEPDLQAAAVLFLTSLPDPPCPSAHSPGKILILENVLHHCRAMAAAAERARLNGAAGPGEDGDQELRAFLGCHDLNEEMIRWIVRIMFSRGWNVQFTGNQLESSLLFRHLAKAYVK</sequence>
<keyword evidence="3" id="KW-0460">Magnesium</keyword>
<protein>
    <recommendedName>
        <fullName evidence="3">Crossover junction endonuclease MUS81</fullName>
        <ecNumber evidence="3">3.1.22.-</ecNumber>
    </recommendedName>
</protein>
<dbReference type="CDD" id="cd21036">
    <property type="entry name" value="WH_MUS81"/>
    <property type="match status" value="1"/>
</dbReference>